<gene>
    <name evidence="2" type="ORF">S01H1_02120</name>
</gene>
<accession>X0T994</accession>
<sequence>LAGLGLLLYRLTKWLLVHVSFSGAANYIENIRSFDQQLVTAIEYYENKQDYPYSRALAEQLVLEVDKESEAFKFDSTVEKWQGYALSVVILFGLAAAGFYVHDNYVYFSSYFARLTRPLASVEPLSSTNLESITKDIIAEPDSVVTFAAEVKGRVPEFGKLVLVDLRRKASPSGERQTKDNSRQAEPPSLSLRASSQFMQVRPGFDEEKTPKFEASKSFSQTGRFKYRFETGSASTDWHKLSICQPPGIESMMANVALPKRPPRRKWVKPYTQQIESNTLEVIQRSDVTLNVKTTDKLKEVVITGLDGKQLTKQLNGAQQFSYSFTAHTSGSIKFNLVNEQGLANNDVPDLEVIVKTDEPPKFKLISPDGDYLATDVASVPITFEVTDDFGLDSVKMCLE</sequence>
<feature type="region of interest" description="Disordered" evidence="1">
    <location>
        <begin position="169"/>
        <end position="191"/>
    </location>
</feature>
<dbReference type="AlphaFoldDB" id="X0T994"/>
<reference evidence="2" key="1">
    <citation type="journal article" date="2014" name="Front. Microbiol.">
        <title>High frequency of phylogenetically diverse reductive dehalogenase-homologous genes in deep subseafloor sedimentary metagenomes.</title>
        <authorList>
            <person name="Kawai M."/>
            <person name="Futagami T."/>
            <person name="Toyoda A."/>
            <person name="Takaki Y."/>
            <person name="Nishi S."/>
            <person name="Hori S."/>
            <person name="Arai W."/>
            <person name="Tsubouchi T."/>
            <person name="Morono Y."/>
            <person name="Uchiyama I."/>
            <person name="Ito T."/>
            <person name="Fujiyama A."/>
            <person name="Inagaki F."/>
            <person name="Takami H."/>
        </authorList>
    </citation>
    <scope>NUCLEOTIDE SEQUENCE</scope>
    <source>
        <strain evidence="2">Expedition CK06-06</strain>
    </source>
</reference>
<organism evidence="2">
    <name type="scientific">marine sediment metagenome</name>
    <dbReference type="NCBI Taxonomy" id="412755"/>
    <lineage>
        <taxon>unclassified sequences</taxon>
        <taxon>metagenomes</taxon>
        <taxon>ecological metagenomes</taxon>
    </lineage>
</organism>
<dbReference type="EMBL" id="BARS01000989">
    <property type="protein sequence ID" value="GAF84767.1"/>
    <property type="molecule type" value="Genomic_DNA"/>
</dbReference>
<name>X0T994_9ZZZZ</name>
<feature type="non-terminal residue" evidence="2">
    <location>
        <position position="1"/>
    </location>
</feature>
<proteinExistence type="predicted"/>
<evidence type="ECO:0000313" key="2">
    <source>
        <dbReference type="EMBL" id="GAF84767.1"/>
    </source>
</evidence>
<protein>
    <submittedName>
        <fullName evidence="2">Uncharacterized protein</fullName>
    </submittedName>
</protein>
<evidence type="ECO:0000256" key="1">
    <source>
        <dbReference type="SAM" id="MobiDB-lite"/>
    </source>
</evidence>
<feature type="non-terminal residue" evidence="2">
    <location>
        <position position="400"/>
    </location>
</feature>
<comment type="caution">
    <text evidence="2">The sequence shown here is derived from an EMBL/GenBank/DDBJ whole genome shotgun (WGS) entry which is preliminary data.</text>
</comment>